<dbReference type="RefSeq" id="WP_073309808.1">
    <property type="nucleotide sequence ID" value="NZ_FQWV01000006.1"/>
</dbReference>
<evidence type="ECO:0000313" key="2">
    <source>
        <dbReference type="EMBL" id="SHH34616.1"/>
    </source>
</evidence>
<feature type="domain" description="SnoaL-like" evidence="1">
    <location>
        <begin position="16"/>
        <end position="110"/>
    </location>
</feature>
<gene>
    <name evidence="2" type="ORF">SAMN05443636_2371</name>
</gene>
<accession>A0A1M5S7Z5</accession>
<dbReference type="GO" id="GO:0016853">
    <property type="term" value="F:isomerase activity"/>
    <property type="evidence" value="ECO:0007669"/>
    <property type="project" value="UniProtKB-KW"/>
</dbReference>
<dbReference type="AlphaFoldDB" id="A0A1M5S7Z5"/>
<keyword evidence="2" id="KW-0413">Isomerase</keyword>
<dbReference type="Pfam" id="PF12680">
    <property type="entry name" value="SnoaL_2"/>
    <property type="match status" value="1"/>
</dbReference>
<dbReference type="InterPro" id="IPR037401">
    <property type="entry name" value="SnoaL-like"/>
</dbReference>
<evidence type="ECO:0000259" key="1">
    <source>
        <dbReference type="Pfam" id="PF12680"/>
    </source>
</evidence>
<dbReference type="Proteomes" id="UP000184357">
    <property type="component" value="Unassembled WGS sequence"/>
</dbReference>
<keyword evidence="3" id="KW-1185">Reference proteome</keyword>
<dbReference type="SUPFAM" id="SSF54427">
    <property type="entry name" value="NTF2-like"/>
    <property type="match status" value="1"/>
</dbReference>
<dbReference type="EMBL" id="FQWV01000006">
    <property type="protein sequence ID" value="SHH34616.1"/>
    <property type="molecule type" value="Genomic_DNA"/>
</dbReference>
<protein>
    <submittedName>
        <fullName evidence="2">Ketosteroid isomerase homolog</fullName>
    </submittedName>
</protein>
<dbReference type="InterPro" id="IPR032710">
    <property type="entry name" value="NTF2-like_dom_sf"/>
</dbReference>
<dbReference type="Gene3D" id="3.10.450.50">
    <property type="match status" value="1"/>
</dbReference>
<organism evidence="2 3">
    <name type="scientific">Halobaculum gomorrense</name>
    <dbReference type="NCBI Taxonomy" id="43928"/>
    <lineage>
        <taxon>Archaea</taxon>
        <taxon>Methanobacteriati</taxon>
        <taxon>Methanobacteriota</taxon>
        <taxon>Stenosarchaea group</taxon>
        <taxon>Halobacteria</taxon>
        <taxon>Halobacteriales</taxon>
        <taxon>Haloferacaceae</taxon>
        <taxon>Halobaculum</taxon>
    </lineage>
</organism>
<sequence>MASTSLSATTESVLDHHLDAFMDQNMDEMLADYTDDSVVITNTSGTFRGLDEIRTLFEGLFAEFGQGDVEFQLDTRVVEGDIAYIVWHAETPDNSYEFATDTFHVHDGAISTQTLGAVVTSKR</sequence>
<evidence type="ECO:0000313" key="3">
    <source>
        <dbReference type="Proteomes" id="UP000184357"/>
    </source>
</evidence>
<dbReference type="OrthoDB" id="295770at2157"/>
<name>A0A1M5S7Z5_9EURY</name>
<reference evidence="2 3" key="1">
    <citation type="submission" date="2016-11" db="EMBL/GenBank/DDBJ databases">
        <authorList>
            <person name="Jaros S."/>
            <person name="Januszkiewicz K."/>
            <person name="Wedrychowicz H."/>
        </authorList>
    </citation>
    <scope>NUCLEOTIDE SEQUENCE [LARGE SCALE GENOMIC DNA]</scope>
    <source>
        <strain evidence="2 3">DSM 9297</strain>
    </source>
</reference>
<proteinExistence type="predicted"/>